<dbReference type="EMBL" id="WKKI01000060">
    <property type="protein sequence ID" value="MRX74088.1"/>
    <property type="molecule type" value="Genomic_DNA"/>
</dbReference>
<dbReference type="AlphaFoldDB" id="A0A7X2J254"/>
<proteinExistence type="predicted"/>
<dbReference type="NCBIfam" id="TIGR02357">
    <property type="entry name" value="ECF_ThiT_YuaJ"/>
    <property type="match status" value="1"/>
</dbReference>
<dbReference type="GO" id="GO:0015234">
    <property type="term" value="F:thiamine transmembrane transporter activity"/>
    <property type="evidence" value="ECO:0007669"/>
    <property type="project" value="InterPro"/>
</dbReference>
<feature type="transmembrane region" description="Helical" evidence="1">
    <location>
        <begin position="84"/>
        <end position="101"/>
    </location>
</feature>
<dbReference type="Pfam" id="PF09515">
    <property type="entry name" value="Thia_YuaJ"/>
    <property type="match status" value="1"/>
</dbReference>
<feature type="transmembrane region" description="Helical" evidence="1">
    <location>
        <begin position="58"/>
        <end position="78"/>
    </location>
</feature>
<name>A0A7X2J254_9BACI</name>
<feature type="transmembrane region" description="Helical" evidence="1">
    <location>
        <begin position="166"/>
        <end position="188"/>
    </location>
</feature>
<dbReference type="RefSeq" id="WP_154309542.1">
    <property type="nucleotide sequence ID" value="NZ_WKKI01000060.1"/>
</dbReference>
<dbReference type="OrthoDB" id="9795813at2"/>
<comment type="caution">
    <text evidence="2">The sequence shown here is derived from an EMBL/GenBank/DDBJ whole genome shotgun (WGS) entry which is preliminary data.</text>
</comment>
<accession>A0A7X2J254</accession>
<dbReference type="InterPro" id="IPR012651">
    <property type="entry name" value="Thia_Transptr_ThiT"/>
</dbReference>
<protein>
    <submittedName>
        <fullName evidence="2">Energy-coupled thiamine transporter ThiT</fullName>
    </submittedName>
</protein>
<dbReference type="Proteomes" id="UP000448867">
    <property type="component" value="Unassembled WGS sequence"/>
</dbReference>
<reference evidence="2 3" key="1">
    <citation type="submission" date="2019-11" db="EMBL/GenBank/DDBJ databases">
        <title>Bacillus lacus genome.</title>
        <authorList>
            <person name="Allen C.J."/>
            <person name="Newman J.D."/>
        </authorList>
    </citation>
    <scope>NUCLEOTIDE SEQUENCE [LARGE SCALE GENOMIC DNA]</scope>
    <source>
        <strain evidence="2 3">KCTC 33946</strain>
    </source>
</reference>
<dbReference type="Gene3D" id="1.10.1760.20">
    <property type="match status" value="1"/>
</dbReference>
<keyword evidence="1" id="KW-1133">Transmembrane helix</keyword>
<keyword evidence="1" id="KW-0472">Membrane</keyword>
<gene>
    <name evidence="2" type="primary">thiT</name>
    <name evidence="2" type="ORF">GJU40_18350</name>
</gene>
<keyword evidence="1" id="KW-0812">Transmembrane</keyword>
<feature type="transmembrane region" description="Helical" evidence="1">
    <location>
        <begin position="113"/>
        <end position="146"/>
    </location>
</feature>
<organism evidence="2 3">
    <name type="scientific">Metabacillus lacus</name>
    <dbReference type="NCBI Taxonomy" id="1983721"/>
    <lineage>
        <taxon>Bacteria</taxon>
        <taxon>Bacillati</taxon>
        <taxon>Bacillota</taxon>
        <taxon>Bacilli</taxon>
        <taxon>Bacillales</taxon>
        <taxon>Bacillaceae</taxon>
        <taxon>Metabacillus</taxon>
    </lineage>
</organism>
<keyword evidence="3" id="KW-1185">Reference proteome</keyword>
<feature type="transmembrane region" description="Helical" evidence="1">
    <location>
        <begin position="32"/>
        <end position="51"/>
    </location>
</feature>
<dbReference type="GO" id="GO:0005886">
    <property type="term" value="C:plasma membrane"/>
    <property type="evidence" value="ECO:0007669"/>
    <property type="project" value="InterPro"/>
</dbReference>
<feature type="transmembrane region" description="Helical" evidence="1">
    <location>
        <begin position="7"/>
        <end position="26"/>
    </location>
</feature>
<evidence type="ECO:0000313" key="3">
    <source>
        <dbReference type="Proteomes" id="UP000448867"/>
    </source>
</evidence>
<sequence length="191" mass="20523">MNNKRLTFMIEVSILTALAFLLDLLSGVVGRFWAQGGSISLAMIPVFLLSFRWGLKGGLASGFLLGLLQVVLGTAYIAHPVQAFIDYFLAFTLVGMSGLFFKNIQQHLSSGKLALLNLYIILAVFLGSVLRYAAHVAAGVVFFGAYAPEGTPVLAYSLGYNATYMVPSFIVCAIVLVLLLSTAPRLAAPRK</sequence>
<evidence type="ECO:0000313" key="2">
    <source>
        <dbReference type="EMBL" id="MRX74088.1"/>
    </source>
</evidence>
<evidence type="ECO:0000256" key="1">
    <source>
        <dbReference type="SAM" id="Phobius"/>
    </source>
</evidence>